<dbReference type="AlphaFoldDB" id="A0A0M4D228"/>
<dbReference type="Gene3D" id="1.10.3210.10">
    <property type="entry name" value="Hypothetical protein af1432"/>
    <property type="match status" value="1"/>
</dbReference>
<dbReference type="Gene3D" id="3.30.450.40">
    <property type="match status" value="1"/>
</dbReference>
<dbReference type="InterPro" id="IPR003607">
    <property type="entry name" value="HD/PDEase_dom"/>
</dbReference>
<dbReference type="InterPro" id="IPR003018">
    <property type="entry name" value="GAF"/>
</dbReference>
<dbReference type="InterPro" id="IPR003660">
    <property type="entry name" value="HAMP_dom"/>
</dbReference>
<dbReference type="STRING" id="1603606.DSOUD_1509"/>
<keyword evidence="5" id="KW-1185">Reference proteome</keyword>
<evidence type="ECO:0000259" key="2">
    <source>
        <dbReference type="PROSITE" id="PS50885"/>
    </source>
</evidence>
<keyword evidence="1" id="KW-0812">Transmembrane</keyword>
<dbReference type="InterPro" id="IPR006675">
    <property type="entry name" value="HDIG_dom"/>
</dbReference>
<evidence type="ECO:0000313" key="5">
    <source>
        <dbReference type="Proteomes" id="UP000057158"/>
    </source>
</evidence>
<accession>A0A0M4D228</accession>
<feature type="transmembrane region" description="Helical" evidence="1">
    <location>
        <begin position="278"/>
        <end position="297"/>
    </location>
</feature>
<dbReference type="SMART" id="SM00471">
    <property type="entry name" value="HDc"/>
    <property type="match status" value="1"/>
</dbReference>
<keyword evidence="1" id="KW-0472">Membrane</keyword>
<dbReference type="Gene3D" id="6.10.340.10">
    <property type="match status" value="1"/>
</dbReference>
<dbReference type="Pfam" id="PF00672">
    <property type="entry name" value="HAMP"/>
    <property type="match status" value="1"/>
</dbReference>
<organism evidence="4 5">
    <name type="scientific">Desulfuromonas soudanensis</name>
    <dbReference type="NCBI Taxonomy" id="1603606"/>
    <lineage>
        <taxon>Bacteria</taxon>
        <taxon>Pseudomonadati</taxon>
        <taxon>Thermodesulfobacteriota</taxon>
        <taxon>Desulfuromonadia</taxon>
        <taxon>Desulfuromonadales</taxon>
        <taxon>Desulfuromonadaceae</taxon>
        <taxon>Desulfuromonas</taxon>
    </lineage>
</organism>
<dbReference type="Proteomes" id="UP000057158">
    <property type="component" value="Chromosome"/>
</dbReference>
<name>A0A0M4D228_9BACT</name>
<dbReference type="PANTHER" id="PTHR43155:SF2">
    <property type="entry name" value="CYCLIC DI-GMP PHOSPHODIESTERASE PA4108"/>
    <property type="match status" value="1"/>
</dbReference>
<feature type="domain" description="HD-GYP" evidence="3">
    <location>
        <begin position="512"/>
        <end position="707"/>
    </location>
</feature>
<dbReference type="GO" id="GO:0007165">
    <property type="term" value="P:signal transduction"/>
    <property type="evidence" value="ECO:0007669"/>
    <property type="project" value="InterPro"/>
</dbReference>
<evidence type="ECO:0000259" key="3">
    <source>
        <dbReference type="PROSITE" id="PS51832"/>
    </source>
</evidence>
<dbReference type="SUPFAM" id="SSF55781">
    <property type="entry name" value="GAF domain-like"/>
    <property type="match status" value="1"/>
</dbReference>
<dbReference type="CDD" id="cd06225">
    <property type="entry name" value="HAMP"/>
    <property type="match status" value="1"/>
</dbReference>
<sequence>MTKNAYSFHSKVGRRIFLIFLSCAILPISALTLLSYQQVAHHLKEQSHLRLRHASKNIGMAVFENLTALNDEMLVLATLYPSHPDQFGSIFPRQQHSLDKHFISLAIIEGSGEKRPLLRDMPPARGFSAVERAHLAQGKTLFWVQFEKEGNKRAFLAAPLVSSGSGQDLLVGEISIRDLFRQSLQALSLEREVLVLSSKGAVVFGTRSFPAEWLEKAGDHLSGGVSGEFEMAGEEGGEMVGYWTIFFRGTYAADDWSVFVLEPHNSAFAALSHFRKNFYLVALLSLWVVLLFSSVYIRKTLTPLKMLKEGTRRLSEGDLSQRVEIDSADEFQELSLSFNGMADKIEEQFSTLEKTGKTIRLILADLDRDKIVDTLLTRMNRIVRCDWVSVTFERPGKGGFQTCLASTTDEGGARQRFDTDLGPSELEALRAIEEFLVTDTLGSLSVLLSPIRDLGARTCLVLPVGKEQKVTGVLILGYHLQQKPRQEDVIRTRAIADQVGIALANASLVDELANLNFDTLMALARTVDAKSTWTAGHSERVTKIAMAIGGELKLSQGELDQLHRASLLHDIGKIAVPNLILDKANRLTETEYQLVQSHPDKGVRILEPIRAYRDVLPIVAQHHEWFDGRGYPLGLKGEKICLGARILAVADVYDALISHRPYRPAREAKEVLLYMQKGAGSQFDPEVVNALLNIEDSVFVPSEAQASLPV</sequence>
<dbReference type="PANTHER" id="PTHR43155">
    <property type="entry name" value="CYCLIC DI-GMP PHOSPHODIESTERASE PA4108-RELATED"/>
    <property type="match status" value="1"/>
</dbReference>
<dbReference type="PROSITE" id="PS51832">
    <property type="entry name" value="HD_GYP"/>
    <property type="match status" value="1"/>
</dbReference>
<gene>
    <name evidence="4" type="ORF">DSOUD_1509</name>
</gene>
<protein>
    <submittedName>
        <fullName evidence="4">Putative metal dependent phosphohydrolase</fullName>
    </submittedName>
</protein>
<dbReference type="KEGG" id="des:DSOUD_1509"/>
<dbReference type="PATRIC" id="fig|1603606.3.peg.1642"/>
<dbReference type="GO" id="GO:0016787">
    <property type="term" value="F:hydrolase activity"/>
    <property type="evidence" value="ECO:0007669"/>
    <property type="project" value="UniProtKB-KW"/>
</dbReference>
<dbReference type="PROSITE" id="PS50885">
    <property type="entry name" value="HAMP"/>
    <property type="match status" value="1"/>
</dbReference>
<evidence type="ECO:0000256" key="1">
    <source>
        <dbReference type="SAM" id="Phobius"/>
    </source>
</evidence>
<dbReference type="InterPro" id="IPR037522">
    <property type="entry name" value="HD_GYP_dom"/>
</dbReference>
<dbReference type="SMART" id="SM00065">
    <property type="entry name" value="GAF"/>
    <property type="match status" value="1"/>
</dbReference>
<dbReference type="CDD" id="cd00077">
    <property type="entry name" value="HDc"/>
    <property type="match status" value="1"/>
</dbReference>
<dbReference type="SMART" id="SM00304">
    <property type="entry name" value="HAMP"/>
    <property type="match status" value="1"/>
</dbReference>
<dbReference type="SUPFAM" id="SSF109604">
    <property type="entry name" value="HD-domain/PDEase-like"/>
    <property type="match status" value="1"/>
</dbReference>
<dbReference type="SUPFAM" id="SSF158472">
    <property type="entry name" value="HAMP domain-like"/>
    <property type="match status" value="1"/>
</dbReference>
<dbReference type="Pfam" id="PF13487">
    <property type="entry name" value="HD_5"/>
    <property type="match status" value="1"/>
</dbReference>
<keyword evidence="1" id="KW-1133">Transmembrane helix</keyword>
<dbReference type="EMBL" id="CP010802">
    <property type="protein sequence ID" value="ALC16288.1"/>
    <property type="molecule type" value="Genomic_DNA"/>
</dbReference>
<dbReference type="OrthoDB" id="9769359at2"/>
<keyword evidence="4" id="KW-0378">Hydrolase</keyword>
<reference evidence="4 5" key="1">
    <citation type="submission" date="2015-07" db="EMBL/GenBank/DDBJ databases">
        <title>Isolation and Genomic Characterization of a Novel Halophilic Metal-Reducing Deltaproteobacterium from the Deep Subsurface.</title>
        <authorList>
            <person name="Badalamenti J.P."/>
            <person name="Summers Z.M."/>
            <person name="Gralnick J.A."/>
            <person name="Bond D.R."/>
        </authorList>
    </citation>
    <scope>NUCLEOTIDE SEQUENCE [LARGE SCALE GENOMIC DNA]</scope>
    <source>
        <strain evidence="4 5">WTL</strain>
    </source>
</reference>
<dbReference type="NCBIfam" id="TIGR00277">
    <property type="entry name" value="HDIG"/>
    <property type="match status" value="1"/>
</dbReference>
<feature type="domain" description="HAMP" evidence="2">
    <location>
        <begin position="298"/>
        <end position="350"/>
    </location>
</feature>
<proteinExistence type="predicted"/>
<dbReference type="Pfam" id="PF01590">
    <property type="entry name" value="GAF"/>
    <property type="match status" value="1"/>
</dbReference>
<evidence type="ECO:0000313" key="4">
    <source>
        <dbReference type="EMBL" id="ALC16288.1"/>
    </source>
</evidence>
<dbReference type="RefSeq" id="WP_053550410.1">
    <property type="nucleotide sequence ID" value="NZ_CP010802.1"/>
</dbReference>
<dbReference type="GO" id="GO:0016020">
    <property type="term" value="C:membrane"/>
    <property type="evidence" value="ECO:0007669"/>
    <property type="project" value="InterPro"/>
</dbReference>
<dbReference type="InterPro" id="IPR029016">
    <property type="entry name" value="GAF-like_dom_sf"/>
</dbReference>